<evidence type="ECO:0000256" key="4">
    <source>
        <dbReference type="ARBA" id="ARBA00022840"/>
    </source>
</evidence>
<evidence type="ECO:0000313" key="6">
    <source>
        <dbReference type="EMBL" id="JAD20895.1"/>
    </source>
</evidence>
<evidence type="ECO:0000259" key="5">
    <source>
        <dbReference type="PROSITE" id="PS50011"/>
    </source>
</evidence>
<protein>
    <recommendedName>
        <fullName evidence="5">Protein kinase domain-containing protein</fullName>
    </recommendedName>
</protein>
<dbReference type="GO" id="GO:0005829">
    <property type="term" value="C:cytosol"/>
    <property type="evidence" value="ECO:0007669"/>
    <property type="project" value="TreeGrafter"/>
</dbReference>
<name>A0A0A8Y726_ARUDO</name>
<evidence type="ECO:0000256" key="1">
    <source>
        <dbReference type="ARBA" id="ARBA00022679"/>
    </source>
</evidence>
<evidence type="ECO:0000256" key="3">
    <source>
        <dbReference type="ARBA" id="ARBA00022777"/>
    </source>
</evidence>
<dbReference type="Pfam" id="PF00069">
    <property type="entry name" value="Pkinase"/>
    <property type="match status" value="1"/>
</dbReference>
<sequence length="353" mass="39835">MGELLGIINKESDENDAIACNTMTIRSATSPSHWSKGCISRLDFGGPLLYFNGLEETINVELNPTMDLFKVSKQIGKGAAGKVYQCAYEDAQIKVQYAVKITKVRKHDDIDAYNNNEPREVHIISCLKEPKIVTFYQAWIANECYESNLNEEEASDTYSDTPSDESEFNLHGPKYVLIHMEFCCRTVKEILVVGEREINLEQSWTLFENIAQAVRCVHQKGAIHRDLKPGNIFVGAAGEIKIGDFGHACWARNYIDGQEGTPDRGSDLYAAPELDHGQVTDRVDIYSLGVIFLEIFYPFKSDHERYCLLKDLKSSKYPTDFVGDTLLLKKLTAICPSDRPLANDILEYIGKRQ</sequence>
<dbReference type="PROSITE" id="PS50011">
    <property type="entry name" value="PROTEIN_KINASE_DOM"/>
    <property type="match status" value="1"/>
</dbReference>
<keyword evidence="4" id="KW-0067">ATP-binding</keyword>
<dbReference type="SMART" id="SM00220">
    <property type="entry name" value="S_TKc"/>
    <property type="match status" value="1"/>
</dbReference>
<dbReference type="PANTHER" id="PTHR11042">
    <property type="entry name" value="EUKARYOTIC TRANSLATION INITIATION FACTOR 2-ALPHA KINASE EIF2-ALPHA KINASE -RELATED"/>
    <property type="match status" value="1"/>
</dbReference>
<keyword evidence="2" id="KW-0547">Nucleotide-binding</keyword>
<dbReference type="AlphaFoldDB" id="A0A0A8Y726"/>
<dbReference type="InterPro" id="IPR050339">
    <property type="entry name" value="CC_SR_Kinase"/>
</dbReference>
<proteinExistence type="predicted"/>
<feature type="domain" description="Protein kinase" evidence="5">
    <location>
        <begin position="69"/>
        <end position="353"/>
    </location>
</feature>
<dbReference type="PANTHER" id="PTHR11042:SF136">
    <property type="entry name" value="EIF-2-ALPHA KINASE GCN2"/>
    <property type="match status" value="1"/>
</dbReference>
<reference evidence="6" key="2">
    <citation type="journal article" date="2015" name="Data Brief">
        <title>Shoot transcriptome of the giant reed, Arundo donax.</title>
        <authorList>
            <person name="Barrero R.A."/>
            <person name="Guerrero F.D."/>
            <person name="Moolhuijzen P."/>
            <person name="Goolsby J.A."/>
            <person name="Tidwell J."/>
            <person name="Bellgard S.E."/>
            <person name="Bellgard M.I."/>
        </authorList>
    </citation>
    <scope>NUCLEOTIDE SEQUENCE</scope>
    <source>
        <tissue evidence="6">Shoot tissue taken approximately 20 cm above the soil surface</tissue>
    </source>
</reference>
<dbReference type="EMBL" id="GBRH01277000">
    <property type="protein sequence ID" value="JAD20895.1"/>
    <property type="molecule type" value="Transcribed_RNA"/>
</dbReference>
<dbReference type="Gene3D" id="1.10.510.10">
    <property type="entry name" value="Transferase(Phosphotransferase) domain 1"/>
    <property type="match status" value="1"/>
</dbReference>
<evidence type="ECO:0000256" key="2">
    <source>
        <dbReference type="ARBA" id="ARBA00022741"/>
    </source>
</evidence>
<dbReference type="Gene3D" id="3.30.200.20">
    <property type="entry name" value="Phosphorylase Kinase, domain 1"/>
    <property type="match status" value="1"/>
</dbReference>
<dbReference type="GO" id="GO:0005634">
    <property type="term" value="C:nucleus"/>
    <property type="evidence" value="ECO:0007669"/>
    <property type="project" value="TreeGrafter"/>
</dbReference>
<accession>A0A0A8Y726</accession>
<dbReference type="SUPFAM" id="SSF56112">
    <property type="entry name" value="Protein kinase-like (PK-like)"/>
    <property type="match status" value="1"/>
</dbReference>
<organism evidence="6">
    <name type="scientific">Arundo donax</name>
    <name type="common">Giant reed</name>
    <name type="synonym">Donax arundinaceus</name>
    <dbReference type="NCBI Taxonomy" id="35708"/>
    <lineage>
        <taxon>Eukaryota</taxon>
        <taxon>Viridiplantae</taxon>
        <taxon>Streptophyta</taxon>
        <taxon>Embryophyta</taxon>
        <taxon>Tracheophyta</taxon>
        <taxon>Spermatophyta</taxon>
        <taxon>Magnoliopsida</taxon>
        <taxon>Liliopsida</taxon>
        <taxon>Poales</taxon>
        <taxon>Poaceae</taxon>
        <taxon>PACMAD clade</taxon>
        <taxon>Arundinoideae</taxon>
        <taxon>Arundineae</taxon>
        <taxon>Arundo</taxon>
    </lineage>
</organism>
<dbReference type="GO" id="GO:0004694">
    <property type="term" value="F:eukaryotic translation initiation factor 2alpha kinase activity"/>
    <property type="evidence" value="ECO:0007669"/>
    <property type="project" value="TreeGrafter"/>
</dbReference>
<keyword evidence="1" id="KW-0808">Transferase</keyword>
<dbReference type="InterPro" id="IPR000719">
    <property type="entry name" value="Prot_kinase_dom"/>
</dbReference>
<reference evidence="6" key="1">
    <citation type="submission" date="2014-09" db="EMBL/GenBank/DDBJ databases">
        <authorList>
            <person name="Magalhaes I.L.F."/>
            <person name="Oliveira U."/>
            <person name="Santos F.R."/>
            <person name="Vidigal T.H.D.A."/>
            <person name="Brescovit A.D."/>
            <person name="Santos A.J."/>
        </authorList>
    </citation>
    <scope>NUCLEOTIDE SEQUENCE</scope>
    <source>
        <tissue evidence="6">Shoot tissue taken approximately 20 cm above the soil surface</tissue>
    </source>
</reference>
<dbReference type="InterPro" id="IPR011009">
    <property type="entry name" value="Kinase-like_dom_sf"/>
</dbReference>
<dbReference type="GO" id="GO:0005524">
    <property type="term" value="F:ATP binding"/>
    <property type="evidence" value="ECO:0007669"/>
    <property type="project" value="UniProtKB-KW"/>
</dbReference>
<keyword evidence="3" id="KW-0418">Kinase</keyword>